<feature type="transmembrane region" description="Helical" evidence="1">
    <location>
        <begin position="330"/>
        <end position="348"/>
    </location>
</feature>
<name>A0ABX1SEX5_9PSEU</name>
<evidence type="ECO:0000313" key="3">
    <source>
        <dbReference type="Proteomes" id="UP000820669"/>
    </source>
</evidence>
<organism evidence="2 3">
    <name type="scientific">Pseudonocardia acidicola</name>
    <dbReference type="NCBI Taxonomy" id="2724939"/>
    <lineage>
        <taxon>Bacteria</taxon>
        <taxon>Bacillati</taxon>
        <taxon>Actinomycetota</taxon>
        <taxon>Actinomycetes</taxon>
        <taxon>Pseudonocardiales</taxon>
        <taxon>Pseudonocardiaceae</taxon>
        <taxon>Pseudonocardia</taxon>
    </lineage>
</organism>
<dbReference type="RefSeq" id="WP_169383581.1">
    <property type="nucleotide sequence ID" value="NZ_JAAXLA010000048.1"/>
</dbReference>
<dbReference type="EMBL" id="JAAXLA010000048">
    <property type="protein sequence ID" value="NMI00104.1"/>
    <property type="molecule type" value="Genomic_DNA"/>
</dbReference>
<dbReference type="Proteomes" id="UP000820669">
    <property type="component" value="Unassembled WGS sequence"/>
</dbReference>
<comment type="caution">
    <text evidence="2">The sequence shown here is derived from an EMBL/GenBank/DDBJ whole genome shotgun (WGS) entry which is preliminary data.</text>
</comment>
<keyword evidence="1" id="KW-0472">Membrane</keyword>
<evidence type="ECO:0000313" key="2">
    <source>
        <dbReference type="EMBL" id="NMI00104.1"/>
    </source>
</evidence>
<evidence type="ECO:0000256" key="1">
    <source>
        <dbReference type="SAM" id="Phobius"/>
    </source>
</evidence>
<keyword evidence="3" id="KW-1185">Reference proteome</keyword>
<feature type="transmembrane region" description="Helical" evidence="1">
    <location>
        <begin position="237"/>
        <end position="256"/>
    </location>
</feature>
<accession>A0ABX1SEX5</accession>
<keyword evidence="1" id="KW-0812">Transmembrane</keyword>
<evidence type="ECO:0008006" key="4">
    <source>
        <dbReference type="Google" id="ProtNLM"/>
    </source>
</evidence>
<feature type="transmembrane region" description="Helical" evidence="1">
    <location>
        <begin position="277"/>
        <end position="310"/>
    </location>
</feature>
<gene>
    <name evidence="2" type="ORF">HF526_22725</name>
</gene>
<keyword evidence="1" id="KW-1133">Transmembrane helix</keyword>
<feature type="transmembrane region" description="Helical" evidence="1">
    <location>
        <begin position="203"/>
        <end position="225"/>
    </location>
</feature>
<reference evidence="2 3" key="1">
    <citation type="submission" date="2020-04" db="EMBL/GenBank/DDBJ databases">
        <authorList>
            <person name="Klaysubun C."/>
            <person name="Duangmal K."/>
            <person name="Lipun K."/>
        </authorList>
    </citation>
    <scope>NUCLEOTIDE SEQUENCE [LARGE SCALE GENOMIC DNA]</scope>
    <source>
        <strain evidence="2 3">K10HN5</strain>
    </source>
</reference>
<protein>
    <recommendedName>
        <fullName evidence="4">5,10-methylene-tetrahydrofolate dehydrogenase/Methenyl tetrahydrofolate cyclohydrolase</fullName>
    </recommendedName>
</protein>
<proteinExistence type="predicted"/>
<sequence length="381" mass="41947">MAQQKTLERPIRWETEDSRERTVVVGLLADPGLPTEIAEQLAGELPGMLADQPREGMRYRFTVVSETLRRRGDARGERLIDLAAARREREGWDVAICLTDLPVHKDGHPIVAELSRDAGAALLVVPALKVLHPVEQARDVVAGLILEWATGETDEPLRRLEERVPGLHRVEPDDDDIDLRLTSSAGQLRMLAGMVRVNRPWRLVLGLRSALAAALATAAFGLVNSPVWQVSGAMSTARLWVAMVVSLAAIIGWLILNHGLWQHPGSDDPRERRRIRLYNAATLLTLAIGVLVSYLVLFAGTTLTGWFVVVPRVLSNAIGRPAGFVDHLRLAWLVCSLATIGGALGSGLESTETVRSATWGTRYRKNRIHEEQRQRSGTRSA</sequence>